<reference evidence="9 10" key="1">
    <citation type="submission" date="2017-07" db="EMBL/GenBank/DDBJ databases">
        <title>Niveispirillum cyanobacteriorum sp. nov., isolated from cyanobacterial aggregates in a eutrophic lake.</title>
        <authorList>
            <person name="Cai H."/>
        </authorList>
    </citation>
    <scope>NUCLEOTIDE SEQUENCE [LARGE SCALE GENOMIC DNA]</scope>
    <source>
        <strain evidence="10">TH1-14</strain>
    </source>
</reference>
<keyword evidence="6 9" id="KW-0067">ATP-binding</keyword>
<dbReference type="SMART" id="SM00382">
    <property type="entry name" value="AAA"/>
    <property type="match status" value="1"/>
</dbReference>
<evidence type="ECO:0000256" key="2">
    <source>
        <dbReference type="ARBA" id="ARBA00005417"/>
    </source>
</evidence>
<keyword evidence="7" id="KW-0472">Membrane</keyword>
<dbReference type="InterPro" id="IPR003439">
    <property type="entry name" value="ABC_transporter-like_ATP-bd"/>
</dbReference>
<evidence type="ECO:0000313" key="9">
    <source>
        <dbReference type="EMBL" id="OYQ34890.1"/>
    </source>
</evidence>
<dbReference type="InterPro" id="IPR050388">
    <property type="entry name" value="ABC_Ni/Peptide_Import"/>
</dbReference>
<gene>
    <name evidence="9" type="ORF">CHU95_09915</name>
</gene>
<keyword evidence="3" id="KW-0813">Transport</keyword>
<evidence type="ECO:0000256" key="5">
    <source>
        <dbReference type="ARBA" id="ARBA00022741"/>
    </source>
</evidence>
<dbReference type="PANTHER" id="PTHR43297:SF2">
    <property type="entry name" value="DIPEPTIDE TRANSPORT ATP-BINDING PROTEIN DPPD"/>
    <property type="match status" value="1"/>
</dbReference>
<dbReference type="PROSITE" id="PS00211">
    <property type="entry name" value="ABC_TRANSPORTER_1"/>
    <property type="match status" value="1"/>
</dbReference>
<name>A0A255Z2K6_9PROT</name>
<evidence type="ECO:0000313" key="10">
    <source>
        <dbReference type="Proteomes" id="UP000216998"/>
    </source>
</evidence>
<dbReference type="OrthoDB" id="9815712at2"/>
<comment type="subcellular location">
    <subcellularLocation>
        <location evidence="1">Cell inner membrane</location>
        <topology evidence="1">Peripheral membrane protein</topology>
    </subcellularLocation>
</comment>
<dbReference type="Gene3D" id="3.40.50.300">
    <property type="entry name" value="P-loop containing nucleotide triphosphate hydrolases"/>
    <property type="match status" value="1"/>
</dbReference>
<evidence type="ECO:0000256" key="4">
    <source>
        <dbReference type="ARBA" id="ARBA00022475"/>
    </source>
</evidence>
<evidence type="ECO:0000256" key="7">
    <source>
        <dbReference type="ARBA" id="ARBA00023136"/>
    </source>
</evidence>
<feature type="domain" description="ABC transporter" evidence="8">
    <location>
        <begin position="8"/>
        <end position="254"/>
    </location>
</feature>
<dbReference type="PANTHER" id="PTHR43297">
    <property type="entry name" value="OLIGOPEPTIDE TRANSPORT ATP-BINDING PROTEIN APPD"/>
    <property type="match status" value="1"/>
</dbReference>
<keyword evidence="5" id="KW-0547">Nucleotide-binding</keyword>
<comment type="similarity">
    <text evidence="2">Belongs to the ABC transporter superfamily.</text>
</comment>
<dbReference type="Pfam" id="PF00005">
    <property type="entry name" value="ABC_tran"/>
    <property type="match status" value="1"/>
</dbReference>
<sequence length="276" mass="30362">MTEPILSVRDLCVDYATPNGLTRAVKNVSFDISAGEVLGLAGESGSGKSTVAFAIARLHRPPAFITGGSINLAGTDVLALQGRELRAWRWRDLSVVLQSAMNALNPVLRVSAQFADMFKAHGITTKADIRDRTADLLQMVGIKPDRMDDYPHQFSGGMRQRIVIAMALALRPKLVVMDEPTTALDVVVQRELLEEVAALRHKLGFAVLFITHDLALMSQFCDRVGVMLRGQLIELSTPTAMVAEPQQDYTRRLWASIPPLHPKPGETLVRMKETPQ</sequence>
<proteinExistence type="inferred from homology"/>
<keyword evidence="10" id="KW-1185">Reference proteome</keyword>
<dbReference type="InterPro" id="IPR003593">
    <property type="entry name" value="AAA+_ATPase"/>
</dbReference>
<dbReference type="GO" id="GO:0055085">
    <property type="term" value="P:transmembrane transport"/>
    <property type="evidence" value="ECO:0007669"/>
    <property type="project" value="UniProtKB-ARBA"/>
</dbReference>
<dbReference type="FunFam" id="3.40.50.300:FF:000016">
    <property type="entry name" value="Oligopeptide ABC transporter ATP-binding component"/>
    <property type="match status" value="1"/>
</dbReference>
<evidence type="ECO:0000259" key="8">
    <source>
        <dbReference type="PROSITE" id="PS50893"/>
    </source>
</evidence>
<organism evidence="9 10">
    <name type="scientific">Niveispirillum lacus</name>
    <dbReference type="NCBI Taxonomy" id="1981099"/>
    <lineage>
        <taxon>Bacteria</taxon>
        <taxon>Pseudomonadati</taxon>
        <taxon>Pseudomonadota</taxon>
        <taxon>Alphaproteobacteria</taxon>
        <taxon>Rhodospirillales</taxon>
        <taxon>Azospirillaceae</taxon>
        <taxon>Niveispirillum</taxon>
    </lineage>
</organism>
<dbReference type="SUPFAM" id="SSF52540">
    <property type="entry name" value="P-loop containing nucleoside triphosphate hydrolases"/>
    <property type="match status" value="1"/>
</dbReference>
<dbReference type="AlphaFoldDB" id="A0A255Z2K6"/>
<dbReference type="EMBL" id="NOXU01000027">
    <property type="protein sequence ID" value="OYQ34890.1"/>
    <property type="molecule type" value="Genomic_DNA"/>
</dbReference>
<dbReference type="GO" id="GO:0016887">
    <property type="term" value="F:ATP hydrolysis activity"/>
    <property type="evidence" value="ECO:0007669"/>
    <property type="project" value="InterPro"/>
</dbReference>
<dbReference type="Proteomes" id="UP000216998">
    <property type="component" value="Unassembled WGS sequence"/>
</dbReference>
<comment type="caution">
    <text evidence="9">The sequence shown here is derived from an EMBL/GenBank/DDBJ whole genome shotgun (WGS) entry which is preliminary data.</text>
</comment>
<dbReference type="GO" id="GO:0005886">
    <property type="term" value="C:plasma membrane"/>
    <property type="evidence" value="ECO:0007669"/>
    <property type="project" value="UniProtKB-SubCell"/>
</dbReference>
<dbReference type="InterPro" id="IPR027417">
    <property type="entry name" value="P-loop_NTPase"/>
</dbReference>
<dbReference type="RefSeq" id="WP_094456173.1">
    <property type="nucleotide sequence ID" value="NZ_NOXU01000027.1"/>
</dbReference>
<evidence type="ECO:0000256" key="6">
    <source>
        <dbReference type="ARBA" id="ARBA00022840"/>
    </source>
</evidence>
<dbReference type="InterPro" id="IPR017871">
    <property type="entry name" value="ABC_transporter-like_CS"/>
</dbReference>
<protein>
    <submittedName>
        <fullName evidence="9">Sugar ABC transporter ATP-binding protein</fullName>
    </submittedName>
</protein>
<accession>A0A255Z2K6</accession>
<evidence type="ECO:0000256" key="1">
    <source>
        <dbReference type="ARBA" id="ARBA00004417"/>
    </source>
</evidence>
<evidence type="ECO:0000256" key="3">
    <source>
        <dbReference type="ARBA" id="ARBA00022448"/>
    </source>
</evidence>
<dbReference type="CDD" id="cd03257">
    <property type="entry name" value="ABC_NikE_OppD_transporters"/>
    <property type="match status" value="1"/>
</dbReference>
<dbReference type="GO" id="GO:0005524">
    <property type="term" value="F:ATP binding"/>
    <property type="evidence" value="ECO:0007669"/>
    <property type="project" value="UniProtKB-KW"/>
</dbReference>
<dbReference type="PROSITE" id="PS50893">
    <property type="entry name" value="ABC_TRANSPORTER_2"/>
    <property type="match status" value="1"/>
</dbReference>
<keyword evidence="4" id="KW-1003">Cell membrane</keyword>